<dbReference type="AlphaFoldDB" id="A0A8H7ZVX3"/>
<feature type="non-terminal residue" evidence="2">
    <location>
        <position position="1"/>
    </location>
</feature>
<protein>
    <submittedName>
        <fullName evidence="2">Uncharacterized protein</fullName>
    </submittedName>
</protein>
<proteinExistence type="predicted"/>
<accession>A0A8H7ZVX3</accession>
<gene>
    <name evidence="2" type="ORF">BJ554DRAFT_7747</name>
</gene>
<keyword evidence="3" id="KW-1185">Reference proteome</keyword>
<feature type="compositionally biased region" description="Polar residues" evidence="1">
    <location>
        <begin position="16"/>
        <end position="28"/>
    </location>
</feature>
<evidence type="ECO:0000313" key="3">
    <source>
        <dbReference type="Proteomes" id="UP000673691"/>
    </source>
</evidence>
<reference evidence="2 3" key="1">
    <citation type="journal article" name="Sci. Rep.">
        <title>Genome-scale phylogenetic analyses confirm Olpidium as the closest living zoosporic fungus to the non-flagellated, terrestrial fungi.</title>
        <authorList>
            <person name="Chang Y."/>
            <person name="Rochon D."/>
            <person name="Sekimoto S."/>
            <person name="Wang Y."/>
            <person name="Chovatia M."/>
            <person name="Sandor L."/>
            <person name="Salamov A."/>
            <person name="Grigoriev I.V."/>
            <person name="Stajich J.E."/>
            <person name="Spatafora J.W."/>
        </authorList>
    </citation>
    <scope>NUCLEOTIDE SEQUENCE [LARGE SCALE GENOMIC DNA]</scope>
    <source>
        <strain evidence="2">S191</strain>
    </source>
</reference>
<feature type="region of interest" description="Disordered" evidence="1">
    <location>
        <begin position="1"/>
        <end position="46"/>
    </location>
</feature>
<dbReference type="Proteomes" id="UP000673691">
    <property type="component" value="Unassembled WGS sequence"/>
</dbReference>
<evidence type="ECO:0000313" key="2">
    <source>
        <dbReference type="EMBL" id="KAG5460227.1"/>
    </source>
</evidence>
<sequence>PAAPAGPASPPFPRRNQPSPFLSASRSLQKPPARRRNCPTIRNTPAGAPVICGLVCAQVYRSVRPVTGERTRASRPRATAYACGPLRGGKSQACLLSVLSAVRYFKRNAKQRTRQR</sequence>
<name>A0A8H7ZVX3_9FUNG</name>
<comment type="caution">
    <text evidence="2">The sequence shown here is derived from an EMBL/GenBank/DDBJ whole genome shotgun (WGS) entry which is preliminary data.</text>
</comment>
<dbReference type="EMBL" id="JAEFCI010005543">
    <property type="protein sequence ID" value="KAG5460227.1"/>
    <property type="molecule type" value="Genomic_DNA"/>
</dbReference>
<organism evidence="2 3">
    <name type="scientific">Olpidium bornovanus</name>
    <dbReference type="NCBI Taxonomy" id="278681"/>
    <lineage>
        <taxon>Eukaryota</taxon>
        <taxon>Fungi</taxon>
        <taxon>Fungi incertae sedis</taxon>
        <taxon>Olpidiomycota</taxon>
        <taxon>Olpidiomycotina</taxon>
        <taxon>Olpidiomycetes</taxon>
        <taxon>Olpidiales</taxon>
        <taxon>Olpidiaceae</taxon>
        <taxon>Olpidium</taxon>
    </lineage>
</organism>
<feature type="compositionally biased region" description="Pro residues" evidence="1">
    <location>
        <begin position="1"/>
        <end position="13"/>
    </location>
</feature>
<evidence type="ECO:0000256" key="1">
    <source>
        <dbReference type="SAM" id="MobiDB-lite"/>
    </source>
</evidence>